<reference evidence="2" key="2">
    <citation type="submission" date="2020-09" db="EMBL/GenBank/DDBJ databases">
        <authorList>
            <person name="Sun Q."/>
            <person name="Kim S."/>
        </authorList>
    </citation>
    <scope>NUCLEOTIDE SEQUENCE</scope>
    <source>
        <strain evidence="2">KCTC 12710</strain>
    </source>
</reference>
<dbReference type="InterPro" id="IPR052894">
    <property type="entry name" value="AsmA-related"/>
</dbReference>
<dbReference type="AlphaFoldDB" id="A0A918QZJ2"/>
<accession>A0A918QZJ2</accession>
<protein>
    <recommendedName>
        <fullName evidence="4">DUF748 domain-containing protein</fullName>
    </recommendedName>
</protein>
<feature type="transmembrane region" description="Helical" evidence="1">
    <location>
        <begin position="32"/>
        <end position="55"/>
    </location>
</feature>
<dbReference type="PANTHER" id="PTHR30441:SF8">
    <property type="entry name" value="DUF748 DOMAIN-CONTAINING PROTEIN"/>
    <property type="match status" value="1"/>
</dbReference>
<dbReference type="Proteomes" id="UP000636004">
    <property type="component" value="Unassembled WGS sequence"/>
</dbReference>
<dbReference type="Pfam" id="PF05359">
    <property type="entry name" value="DUF748"/>
    <property type="match status" value="2"/>
</dbReference>
<evidence type="ECO:0000313" key="2">
    <source>
        <dbReference type="EMBL" id="GGZ78716.1"/>
    </source>
</evidence>
<sequence length="762" mass="87103">MLQKLFKNAFGQALFGTPLNNRIKAVNKKKKIILRISLVLFGLILILLLFLPTIIKNYAIKHSKELVGRQIDIENLNYNYFTSTLEVTNFKMFESNETDHFTTFNTLIVDLEPLKLIKNKIEIEEIFLEGLMVKTVMKDSTFNFDDLIRFHSSEEDTSSDSVEEEPFKYSLSNLELKGANFYFDNQNVGRETQIEDFSFLIPYVGWDQETKSNADLKFNFKKGGYLQSSLNINPVNGEFDASISIKNLYLNAFYEYLLEYANINSIDGQLNAKISIQGNTNEAVKSLVSGTVDVNNFKMTDTNNKEFLAAKTIHSSLKEIDYFNSSYTLDTLNISESYTYFKLDSISNNFYSIFKLDEPSTSDQEQNENVSISDSTATNDNAIYYAINSFSIHNSKLDYTDNLTGKPFDYHLNNIEINSEKIISDSEWIDINANMLLNNRGTLKAEIGYNPSNTLYSELDIVIENFLLSDINIYSNYYTGHDILQGDMYYYSNSKITNGDIVSENKLLIKEVTINTTDQGLYKLPLKFALFLLKDKNGDVNLDIPVRGDLNDPEVQIGKIVWNSFKNLIVKTVASPVKFLAGLVDGDPKELEGMDFKYTDTIPNENQFRKLDKLLELETKKDGLKIELVHYVDRNLQKEEIALDLMGQQFNEETKKDYLKDEKDFEAYLQTKVASDSISTKEAISKLTNAINLDSLSNSYNQKLINNAQSYLKITKASTHIEVKQSNLDDIKNTGSLSRFKMNYNLLEDSEDTISNNTDSQR</sequence>
<gene>
    <name evidence="2" type="ORF">GCM10007028_15210</name>
</gene>
<keyword evidence="3" id="KW-1185">Reference proteome</keyword>
<comment type="caution">
    <text evidence="2">The sequence shown here is derived from an EMBL/GenBank/DDBJ whole genome shotgun (WGS) entry which is preliminary data.</text>
</comment>
<dbReference type="GO" id="GO:0090313">
    <property type="term" value="P:regulation of protein targeting to membrane"/>
    <property type="evidence" value="ECO:0007669"/>
    <property type="project" value="TreeGrafter"/>
</dbReference>
<organism evidence="2 3">
    <name type="scientific">Algibacter mikhailovii</name>
    <dbReference type="NCBI Taxonomy" id="425498"/>
    <lineage>
        <taxon>Bacteria</taxon>
        <taxon>Pseudomonadati</taxon>
        <taxon>Bacteroidota</taxon>
        <taxon>Flavobacteriia</taxon>
        <taxon>Flavobacteriales</taxon>
        <taxon>Flavobacteriaceae</taxon>
        <taxon>Algibacter</taxon>
    </lineage>
</organism>
<evidence type="ECO:0000256" key="1">
    <source>
        <dbReference type="SAM" id="Phobius"/>
    </source>
</evidence>
<keyword evidence="1" id="KW-1133">Transmembrane helix</keyword>
<keyword evidence="1" id="KW-0812">Transmembrane</keyword>
<name>A0A918QZJ2_9FLAO</name>
<dbReference type="PANTHER" id="PTHR30441">
    <property type="entry name" value="DUF748 DOMAIN-CONTAINING PROTEIN"/>
    <property type="match status" value="1"/>
</dbReference>
<proteinExistence type="predicted"/>
<dbReference type="RefSeq" id="WP_189360189.1">
    <property type="nucleotide sequence ID" value="NZ_BMWZ01000003.1"/>
</dbReference>
<dbReference type="InterPro" id="IPR008023">
    <property type="entry name" value="DUF748"/>
</dbReference>
<reference evidence="2" key="1">
    <citation type="journal article" date="2014" name="Int. J. Syst. Evol. Microbiol.">
        <title>Complete genome sequence of Corynebacterium casei LMG S-19264T (=DSM 44701T), isolated from a smear-ripened cheese.</title>
        <authorList>
            <consortium name="US DOE Joint Genome Institute (JGI-PGF)"/>
            <person name="Walter F."/>
            <person name="Albersmeier A."/>
            <person name="Kalinowski J."/>
            <person name="Ruckert C."/>
        </authorList>
    </citation>
    <scope>NUCLEOTIDE SEQUENCE</scope>
    <source>
        <strain evidence="2">KCTC 12710</strain>
    </source>
</reference>
<evidence type="ECO:0008006" key="4">
    <source>
        <dbReference type="Google" id="ProtNLM"/>
    </source>
</evidence>
<evidence type="ECO:0000313" key="3">
    <source>
        <dbReference type="Proteomes" id="UP000636004"/>
    </source>
</evidence>
<dbReference type="GO" id="GO:0005886">
    <property type="term" value="C:plasma membrane"/>
    <property type="evidence" value="ECO:0007669"/>
    <property type="project" value="TreeGrafter"/>
</dbReference>
<keyword evidence="1" id="KW-0472">Membrane</keyword>
<dbReference type="EMBL" id="BMWZ01000003">
    <property type="protein sequence ID" value="GGZ78716.1"/>
    <property type="molecule type" value="Genomic_DNA"/>
</dbReference>